<dbReference type="PANTHER" id="PTHR47481:SF31">
    <property type="entry name" value="OS01G0873500 PROTEIN"/>
    <property type="match status" value="1"/>
</dbReference>
<keyword evidence="3" id="KW-1185">Reference proteome</keyword>
<dbReference type="Proteomes" id="UP000237438">
    <property type="component" value="Unassembled WGS sequence"/>
</dbReference>
<proteinExistence type="predicted"/>
<feature type="region of interest" description="Disordered" evidence="1">
    <location>
        <begin position="229"/>
        <end position="250"/>
    </location>
</feature>
<dbReference type="Pfam" id="PF14223">
    <property type="entry name" value="Retrotran_gag_2"/>
    <property type="match status" value="1"/>
</dbReference>
<dbReference type="EMBL" id="PEDP01006173">
    <property type="protein sequence ID" value="POS81899.1"/>
    <property type="molecule type" value="Genomic_DNA"/>
</dbReference>
<dbReference type="STRING" id="225359.A0A2S4PIN3"/>
<evidence type="ECO:0000256" key="1">
    <source>
        <dbReference type="SAM" id="MobiDB-lite"/>
    </source>
</evidence>
<reference evidence="2 3" key="1">
    <citation type="submission" date="2017-10" db="EMBL/GenBank/DDBJ databases">
        <title>Development of genomic resources for the powdery mildew, Erysiphe pulchra.</title>
        <authorList>
            <person name="Wadl P.A."/>
            <person name="Mack B.M."/>
            <person name="Moore G."/>
            <person name="Beltz S.B."/>
        </authorList>
    </citation>
    <scope>NUCLEOTIDE SEQUENCE [LARGE SCALE GENOMIC DNA]</scope>
    <source>
        <strain evidence="2">Cflorida</strain>
    </source>
</reference>
<name>A0A2S4PIN3_9PEZI</name>
<gene>
    <name evidence="2" type="ORF">EPUL_006831</name>
</gene>
<dbReference type="AlphaFoldDB" id="A0A2S4PIN3"/>
<organism evidence="2 3">
    <name type="scientific">Erysiphe pulchra</name>
    <dbReference type="NCBI Taxonomy" id="225359"/>
    <lineage>
        <taxon>Eukaryota</taxon>
        <taxon>Fungi</taxon>
        <taxon>Dikarya</taxon>
        <taxon>Ascomycota</taxon>
        <taxon>Pezizomycotina</taxon>
        <taxon>Leotiomycetes</taxon>
        <taxon>Erysiphales</taxon>
        <taxon>Erysiphaceae</taxon>
        <taxon>Erysiphe</taxon>
    </lineage>
</organism>
<accession>A0A2S4PIN3</accession>
<evidence type="ECO:0008006" key="4">
    <source>
        <dbReference type="Google" id="ProtNLM"/>
    </source>
</evidence>
<feature type="compositionally biased region" description="Low complexity" evidence="1">
    <location>
        <begin position="237"/>
        <end position="246"/>
    </location>
</feature>
<comment type="caution">
    <text evidence="2">The sequence shown here is derived from an EMBL/GenBank/DDBJ whole genome shotgun (WGS) entry which is preliminary data.</text>
</comment>
<protein>
    <recommendedName>
        <fullName evidence="4">Retrovirus-related Pol polyprotein from transposon TNT 1-94</fullName>
    </recommendedName>
</protein>
<evidence type="ECO:0000313" key="2">
    <source>
        <dbReference type="EMBL" id="POS81899.1"/>
    </source>
</evidence>
<dbReference type="OrthoDB" id="3599317at2759"/>
<dbReference type="PANTHER" id="PTHR47481">
    <property type="match status" value="1"/>
</dbReference>
<sequence>MEAVLRKEMTNIIIETDDVTPETNSSALSSIQLCLDDGPLLQVKHIKRAHHIWKSLENLYCATGFSSEFILCRDFFDTKLAKFNSMEEYLNKIKQLSDDLKSKDMQLPRQILFAWILNNLTPDYRPIVSSITQSLRNNKDAFTTETLFANLLDESKRLNFEEETDHKILFTSAHNKQPFNNQPTNNKNRTYKGKKPYKITKGKYCRNCKRASHNTVDCYFLFPEKAPPSWNHENTKKQNNNTQQETGHSIDNNDVDVLYTRMDHEVVDLNMADTYDGAEVYVTSCHDNRHPADNILEYPILNALDNNNDHAGMINNANCFILDSAATKHIICNKELFINYKNCDKT</sequence>
<evidence type="ECO:0000313" key="3">
    <source>
        <dbReference type="Proteomes" id="UP000237438"/>
    </source>
</evidence>
<feature type="non-terminal residue" evidence="2">
    <location>
        <position position="346"/>
    </location>
</feature>